<dbReference type="Proteomes" id="UP001375240">
    <property type="component" value="Unassembled WGS sequence"/>
</dbReference>
<protein>
    <submittedName>
        <fullName evidence="2">Uncharacterized protein</fullName>
    </submittedName>
</protein>
<evidence type="ECO:0000313" key="2">
    <source>
        <dbReference type="EMBL" id="KAK6344450.1"/>
    </source>
</evidence>
<feature type="compositionally biased region" description="Pro residues" evidence="1">
    <location>
        <begin position="54"/>
        <end position="66"/>
    </location>
</feature>
<sequence>MGSEADGPRLSANGFTPKKNPKKQPIADSWDDEASSDEEAQLQSDLPTDLNPPLASPAPPPAPPAPTHAAATPLSDDSSSTAGSSGYYAYDPESYSRAGERDASSTDGGQRQAKTDAVARRMIAHALGVRSTRSTKEQKEYEASLKKKVQEENEARRRAEVEREKAKAAMWED</sequence>
<feature type="compositionally biased region" description="Acidic residues" evidence="1">
    <location>
        <begin position="29"/>
        <end position="40"/>
    </location>
</feature>
<evidence type="ECO:0000256" key="1">
    <source>
        <dbReference type="SAM" id="MobiDB-lite"/>
    </source>
</evidence>
<proteinExistence type="predicted"/>
<accession>A0AAV9UMZ8</accession>
<keyword evidence="3" id="KW-1185">Reference proteome</keyword>
<feature type="compositionally biased region" description="Low complexity" evidence="1">
    <location>
        <begin position="67"/>
        <end position="91"/>
    </location>
</feature>
<feature type="compositionally biased region" description="Basic and acidic residues" evidence="1">
    <location>
        <begin position="134"/>
        <end position="167"/>
    </location>
</feature>
<comment type="caution">
    <text evidence="2">The sequence shown here is derived from an EMBL/GenBank/DDBJ whole genome shotgun (WGS) entry which is preliminary data.</text>
</comment>
<evidence type="ECO:0000313" key="3">
    <source>
        <dbReference type="Proteomes" id="UP001375240"/>
    </source>
</evidence>
<reference evidence="2 3" key="1">
    <citation type="submission" date="2019-10" db="EMBL/GenBank/DDBJ databases">
        <authorList>
            <person name="Palmer J.M."/>
        </authorList>
    </citation>
    <scope>NUCLEOTIDE SEQUENCE [LARGE SCALE GENOMIC DNA]</scope>
    <source>
        <strain evidence="2 3">TWF696</strain>
    </source>
</reference>
<gene>
    <name evidence="2" type="ORF">TWF696_008087</name>
</gene>
<name>A0AAV9UMZ8_9PEZI</name>
<feature type="region of interest" description="Disordered" evidence="1">
    <location>
        <begin position="1"/>
        <end position="173"/>
    </location>
</feature>
<dbReference type="EMBL" id="JAVHNQ010000006">
    <property type="protein sequence ID" value="KAK6344450.1"/>
    <property type="molecule type" value="Genomic_DNA"/>
</dbReference>
<organism evidence="2 3">
    <name type="scientific">Orbilia brochopaga</name>
    <dbReference type="NCBI Taxonomy" id="3140254"/>
    <lineage>
        <taxon>Eukaryota</taxon>
        <taxon>Fungi</taxon>
        <taxon>Dikarya</taxon>
        <taxon>Ascomycota</taxon>
        <taxon>Pezizomycotina</taxon>
        <taxon>Orbiliomycetes</taxon>
        <taxon>Orbiliales</taxon>
        <taxon>Orbiliaceae</taxon>
        <taxon>Orbilia</taxon>
    </lineage>
</organism>
<dbReference type="AlphaFoldDB" id="A0AAV9UMZ8"/>